<feature type="compositionally biased region" description="Polar residues" evidence="1">
    <location>
        <begin position="58"/>
        <end position="71"/>
    </location>
</feature>
<feature type="region of interest" description="Disordered" evidence="1">
    <location>
        <begin position="58"/>
        <end position="85"/>
    </location>
</feature>
<dbReference type="AlphaFoldDB" id="Q4SKZ0"/>
<evidence type="ECO:0000313" key="2">
    <source>
        <dbReference type="EMBL" id="CAF98692.1"/>
    </source>
</evidence>
<comment type="caution">
    <text evidence="2">The sequence shown here is derived from an EMBL/GenBank/DDBJ whole genome shotgun (WGS) entry which is preliminary data.</text>
</comment>
<accession>Q4SKZ0</accession>
<gene>
    <name evidence="2" type="ORF">GSTENG00016491001</name>
</gene>
<sequence length="85" mass="9052">MPTDVSPEPADGGENCACADQVSSSLFFQRVTVELGHPVQEPTSFSLTVPLSNPLKMTSPPSSCTVGLTNTTHERSCTRKKQSLS</sequence>
<dbReference type="KEGG" id="tng:GSTEN00016491G001"/>
<proteinExistence type="predicted"/>
<reference evidence="2" key="2">
    <citation type="submission" date="2004-02" db="EMBL/GenBank/DDBJ databases">
        <authorList>
            <consortium name="Genoscope"/>
            <consortium name="Whitehead Institute Centre for Genome Research"/>
        </authorList>
    </citation>
    <scope>NUCLEOTIDE SEQUENCE</scope>
</reference>
<dbReference type="EMBL" id="CAAE01014563">
    <property type="protein sequence ID" value="CAF98692.1"/>
    <property type="molecule type" value="Genomic_DNA"/>
</dbReference>
<evidence type="ECO:0000256" key="1">
    <source>
        <dbReference type="SAM" id="MobiDB-lite"/>
    </source>
</evidence>
<reference evidence="2" key="1">
    <citation type="journal article" date="2004" name="Nature">
        <title>Genome duplication in the teleost fish Tetraodon nigroviridis reveals the early vertebrate proto-karyotype.</title>
        <authorList>
            <person name="Jaillon O."/>
            <person name="Aury J.-M."/>
            <person name="Brunet F."/>
            <person name="Petit J.-L."/>
            <person name="Stange-Thomann N."/>
            <person name="Mauceli E."/>
            <person name="Bouneau L."/>
            <person name="Fischer C."/>
            <person name="Ozouf-Costaz C."/>
            <person name="Bernot A."/>
            <person name="Nicaud S."/>
            <person name="Jaffe D."/>
            <person name="Fisher S."/>
            <person name="Lutfalla G."/>
            <person name="Dossat C."/>
            <person name="Segurens B."/>
            <person name="Dasilva C."/>
            <person name="Salanoubat M."/>
            <person name="Levy M."/>
            <person name="Boudet N."/>
            <person name="Castellano S."/>
            <person name="Anthouard V."/>
            <person name="Jubin C."/>
            <person name="Castelli V."/>
            <person name="Katinka M."/>
            <person name="Vacherie B."/>
            <person name="Biemont C."/>
            <person name="Skalli Z."/>
            <person name="Cattolico L."/>
            <person name="Poulain J."/>
            <person name="De Berardinis V."/>
            <person name="Cruaud C."/>
            <person name="Duprat S."/>
            <person name="Brottier P."/>
            <person name="Coutanceau J.-P."/>
            <person name="Gouzy J."/>
            <person name="Parra G."/>
            <person name="Lardier G."/>
            <person name="Chapple C."/>
            <person name="McKernan K.J."/>
            <person name="McEwan P."/>
            <person name="Bosak S."/>
            <person name="Kellis M."/>
            <person name="Volff J.-N."/>
            <person name="Guigo R."/>
            <person name="Zody M.C."/>
            <person name="Mesirov J."/>
            <person name="Lindblad-Toh K."/>
            <person name="Birren B."/>
            <person name="Nusbaum C."/>
            <person name="Kahn D."/>
            <person name="Robinson-Rechavi M."/>
            <person name="Laudet V."/>
            <person name="Schachter V."/>
            <person name="Quetier F."/>
            <person name="Saurin W."/>
            <person name="Scarpelli C."/>
            <person name="Wincker P."/>
            <person name="Lander E.S."/>
            <person name="Weissenbach J."/>
            <person name="Roest Crollius H."/>
        </authorList>
    </citation>
    <scope>NUCLEOTIDE SEQUENCE [LARGE SCALE GENOMIC DNA]</scope>
</reference>
<name>Q4SKZ0_TETNG</name>
<protein>
    <submittedName>
        <fullName evidence="2">(spotted green pufferfish) hypothetical protein</fullName>
    </submittedName>
</protein>
<organism evidence="2">
    <name type="scientific">Tetraodon nigroviridis</name>
    <name type="common">Spotted green pufferfish</name>
    <name type="synonym">Chelonodon nigroviridis</name>
    <dbReference type="NCBI Taxonomy" id="99883"/>
    <lineage>
        <taxon>Eukaryota</taxon>
        <taxon>Metazoa</taxon>
        <taxon>Chordata</taxon>
        <taxon>Craniata</taxon>
        <taxon>Vertebrata</taxon>
        <taxon>Euteleostomi</taxon>
        <taxon>Actinopterygii</taxon>
        <taxon>Neopterygii</taxon>
        <taxon>Teleostei</taxon>
        <taxon>Neoteleostei</taxon>
        <taxon>Acanthomorphata</taxon>
        <taxon>Eupercaria</taxon>
        <taxon>Tetraodontiformes</taxon>
        <taxon>Tetradontoidea</taxon>
        <taxon>Tetraodontidae</taxon>
        <taxon>Tetraodon</taxon>
    </lineage>
</organism>